<accession>A0A9W5TZS2</accession>
<evidence type="ECO:0000313" key="3">
    <source>
        <dbReference type="Proteomes" id="UP000621492"/>
    </source>
</evidence>
<dbReference type="EMBL" id="BMJD01000031">
    <property type="protein sequence ID" value="GGB52521.1"/>
    <property type="molecule type" value="Genomic_DNA"/>
</dbReference>
<feature type="transmembrane region" description="Helical" evidence="1">
    <location>
        <begin position="81"/>
        <end position="104"/>
    </location>
</feature>
<keyword evidence="1" id="KW-0472">Membrane</keyword>
<evidence type="ECO:0008006" key="4">
    <source>
        <dbReference type="Google" id="ProtNLM"/>
    </source>
</evidence>
<feature type="transmembrane region" description="Helical" evidence="1">
    <location>
        <begin position="136"/>
        <end position="160"/>
    </location>
</feature>
<evidence type="ECO:0000313" key="2">
    <source>
        <dbReference type="EMBL" id="GGB52521.1"/>
    </source>
</evidence>
<gene>
    <name evidence="2" type="ORF">GCM10011409_32610</name>
</gene>
<proteinExistence type="predicted"/>
<evidence type="ECO:0000256" key="1">
    <source>
        <dbReference type="SAM" id="Phobius"/>
    </source>
</evidence>
<dbReference type="RefSeq" id="WP_088051330.1">
    <property type="nucleotide sequence ID" value="NZ_BMJD01000031.1"/>
</dbReference>
<feature type="transmembrane region" description="Helical" evidence="1">
    <location>
        <begin position="111"/>
        <end position="130"/>
    </location>
</feature>
<keyword evidence="3" id="KW-1185">Reference proteome</keyword>
<reference evidence="2" key="1">
    <citation type="journal article" date="2014" name="Int. J. Syst. Evol. Microbiol.">
        <title>Complete genome sequence of Corynebacterium casei LMG S-19264T (=DSM 44701T), isolated from a smear-ripened cheese.</title>
        <authorList>
            <consortium name="US DOE Joint Genome Institute (JGI-PGF)"/>
            <person name="Walter F."/>
            <person name="Albersmeier A."/>
            <person name="Kalinowski J."/>
            <person name="Ruckert C."/>
        </authorList>
    </citation>
    <scope>NUCLEOTIDE SEQUENCE</scope>
    <source>
        <strain evidence="2">CGMCC 1.15454</strain>
    </source>
</reference>
<reference evidence="2" key="2">
    <citation type="submission" date="2020-09" db="EMBL/GenBank/DDBJ databases">
        <authorList>
            <person name="Sun Q."/>
            <person name="Zhou Y."/>
        </authorList>
    </citation>
    <scope>NUCLEOTIDE SEQUENCE</scope>
    <source>
        <strain evidence="2">CGMCC 1.15454</strain>
    </source>
</reference>
<comment type="caution">
    <text evidence="2">The sequence shown here is derived from an EMBL/GenBank/DDBJ whole genome shotgun (WGS) entry which is preliminary data.</text>
</comment>
<name>A0A9W5TZS2_9BACI</name>
<dbReference type="AlphaFoldDB" id="A0A9W5TZS2"/>
<dbReference type="Pfam" id="PF22564">
    <property type="entry name" value="HAAS"/>
    <property type="match status" value="1"/>
</dbReference>
<sequence length="186" mass="20321">MTEKQFMDQLNASLKKLSTEEKQDILQDYQEHFAIGKAEGKTEEQIADALGSPNKIARELLAMYHLEKAETNVTAGNMFRAVWAGIGLGFFNLIIVLGPFIALLAVVAAGWVIGLAFSLSPLLVLINVVIYPGSFVLFDLFASIALCGLGLLITIGMYHLTNILTRGFIRYLKLNTSLVKGGLTND</sequence>
<organism evidence="2 3">
    <name type="scientific">Lentibacillus populi</name>
    <dbReference type="NCBI Taxonomy" id="1827502"/>
    <lineage>
        <taxon>Bacteria</taxon>
        <taxon>Bacillati</taxon>
        <taxon>Bacillota</taxon>
        <taxon>Bacilli</taxon>
        <taxon>Bacillales</taxon>
        <taxon>Bacillaceae</taxon>
        <taxon>Lentibacillus</taxon>
    </lineage>
</organism>
<protein>
    <recommendedName>
        <fullName evidence="4">DUF1700 domain-containing protein</fullName>
    </recommendedName>
</protein>
<dbReference type="Proteomes" id="UP000621492">
    <property type="component" value="Unassembled WGS sequence"/>
</dbReference>
<keyword evidence="1" id="KW-1133">Transmembrane helix</keyword>
<keyword evidence="1" id="KW-0812">Transmembrane</keyword>